<dbReference type="OrthoDB" id="4312843at2"/>
<organism evidence="2 3">
    <name type="scientific">Micromonospora viridifaciens</name>
    <dbReference type="NCBI Taxonomy" id="1881"/>
    <lineage>
        <taxon>Bacteria</taxon>
        <taxon>Bacillati</taxon>
        <taxon>Actinomycetota</taxon>
        <taxon>Actinomycetes</taxon>
        <taxon>Micromonosporales</taxon>
        <taxon>Micromonosporaceae</taxon>
        <taxon>Micromonospora</taxon>
    </lineage>
</organism>
<evidence type="ECO:0000313" key="3">
    <source>
        <dbReference type="Proteomes" id="UP000198242"/>
    </source>
</evidence>
<dbReference type="PROSITE" id="PS51257">
    <property type="entry name" value="PROKAR_LIPOPROTEIN"/>
    <property type="match status" value="1"/>
</dbReference>
<feature type="chain" id="PRO_5008706287" evidence="1">
    <location>
        <begin position="24"/>
        <end position="206"/>
    </location>
</feature>
<accession>A0A1C4VVH7</accession>
<protein>
    <submittedName>
        <fullName evidence="2">Uncharacterized protein</fullName>
    </submittedName>
</protein>
<dbReference type="AlphaFoldDB" id="A0A1C4VVH7"/>
<feature type="signal peptide" evidence="1">
    <location>
        <begin position="1"/>
        <end position="23"/>
    </location>
</feature>
<gene>
    <name evidence="2" type="ORF">GA0074695_1831</name>
</gene>
<sequence length="206" mass="20906">MRRGVRGTLAVGTALLVVTGCTAEDRASRPTAAPSPTATASITAMADGPISATGPGADEVPRPVICGPGEAHMTEPTPTPPGPDDVVAGPVIWRGLKAMATGDPASFGYQDADGGHYKVGVGVRAGTTVTVMIGREARGRAGLKYGQAWGYRPVAGVQFAACPDGDTWFVGGFFVKGRRCVPLDVTAEGAQPVRVVVSLFAGACPS</sequence>
<keyword evidence="1" id="KW-0732">Signal</keyword>
<reference evidence="3" key="1">
    <citation type="submission" date="2016-06" db="EMBL/GenBank/DDBJ databases">
        <authorList>
            <person name="Varghese N."/>
            <person name="Submissions Spin"/>
        </authorList>
    </citation>
    <scope>NUCLEOTIDE SEQUENCE [LARGE SCALE GENOMIC DNA]</scope>
    <source>
        <strain evidence="3">DSM 43909</strain>
    </source>
</reference>
<proteinExistence type="predicted"/>
<dbReference type="EMBL" id="LT607411">
    <property type="protein sequence ID" value="SCE87960.1"/>
    <property type="molecule type" value="Genomic_DNA"/>
</dbReference>
<evidence type="ECO:0000256" key="1">
    <source>
        <dbReference type="SAM" id="SignalP"/>
    </source>
</evidence>
<name>A0A1C4VVH7_MICVI</name>
<keyword evidence="3" id="KW-1185">Reference proteome</keyword>
<evidence type="ECO:0000313" key="2">
    <source>
        <dbReference type="EMBL" id="SCE87960.1"/>
    </source>
</evidence>
<dbReference type="Proteomes" id="UP000198242">
    <property type="component" value="Chromosome I"/>
</dbReference>
<dbReference type="RefSeq" id="WP_157744365.1">
    <property type="nucleotide sequence ID" value="NZ_LT607411.1"/>
</dbReference>